<comment type="similarity">
    <text evidence="2 6">Belongs to the band 7/mec-2 family. HflK subfamily.</text>
</comment>
<dbReference type="InterPro" id="IPR001972">
    <property type="entry name" value="Stomatin_HflK_fam"/>
</dbReference>
<accession>A0A3E0H8H5</accession>
<dbReference type="Pfam" id="PF01145">
    <property type="entry name" value="Band_7"/>
    <property type="match status" value="1"/>
</dbReference>
<evidence type="ECO:0000256" key="6">
    <source>
        <dbReference type="RuleBase" id="RU364113"/>
    </source>
</evidence>
<dbReference type="NCBIfam" id="TIGR01933">
    <property type="entry name" value="hflK"/>
    <property type="match status" value="1"/>
</dbReference>
<dbReference type="PANTHER" id="PTHR43327:SF2">
    <property type="entry name" value="MODULATOR OF FTSH PROTEASE HFLK"/>
    <property type="match status" value="1"/>
</dbReference>
<dbReference type="InterPro" id="IPR010201">
    <property type="entry name" value="HflK"/>
</dbReference>
<evidence type="ECO:0000256" key="4">
    <source>
        <dbReference type="ARBA" id="ARBA00022989"/>
    </source>
</evidence>
<feature type="domain" description="Band 7" evidence="9">
    <location>
        <begin position="69"/>
        <end position="229"/>
    </location>
</feature>
<evidence type="ECO:0000313" key="10">
    <source>
        <dbReference type="EMBL" id="REH39934.1"/>
    </source>
</evidence>
<dbReference type="InterPro" id="IPR036013">
    <property type="entry name" value="Band_7/SPFH_dom_sf"/>
</dbReference>
<organism evidence="10 11">
    <name type="scientific">Paraperlucidibaca baekdonensis</name>
    <dbReference type="NCBI Taxonomy" id="748120"/>
    <lineage>
        <taxon>Bacteria</taxon>
        <taxon>Pseudomonadati</taxon>
        <taxon>Pseudomonadota</taxon>
        <taxon>Gammaproteobacteria</taxon>
        <taxon>Moraxellales</taxon>
        <taxon>Moraxellaceae</taxon>
        <taxon>Paraperlucidibaca</taxon>
    </lineage>
</organism>
<comment type="subcellular location">
    <subcellularLocation>
        <location evidence="1">Membrane</location>
        <topology evidence="1">Single-pass membrane protein</topology>
    </subcellularLocation>
</comment>
<dbReference type="AlphaFoldDB" id="A0A3E0H8H5"/>
<name>A0A3E0H8H5_9GAMM</name>
<keyword evidence="4" id="KW-1133">Transmembrane helix</keyword>
<dbReference type="GO" id="GO:0006508">
    <property type="term" value="P:proteolysis"/>
    <property type="evidence" value="ECO:0007669"/>
    <property type="project" value="UniProtKB-KW"/>
</dbReference>
<dbReference type="PANTHER" id="PTHR43327">
    <property type="entry name" value="STOMATIN-LIKE PROTEIN 2, MITOCHONDRIAL"/>
    <property type="match status" value="1"/>
</dbReference>
<protein>
    <recommendedName>
        <fullName evidence="6">Protein HflK</fullName>
    </recommendedName>
</protein>
<evidence type="ECO:0000313" key="11">
    <source>
        <dbReference type="Proteomes" id="UP000256774"/>
    </source>
</evidence>
<dbReference type="InterPro" id="IPR001107">
    <property type="entry name" value="Band_7"/>
</dbReference>
<evidence type="ECO:0000256" key="7">
    <source>
        <dbReference type="SAM" id="Coils"/>
    </source>
</evidence>
<dbReference type="CDD" id="cd03404">
    <property type="entry name" value="SPFH_HflK"/>
    <property type="match status" value="1"/>
</dbReference>
<keyword evidence="3" id="KW-0812">Transmembrane</keyword>
<keyword evidence="11" id="KW-1185">Reference proteome</keyword>
<evidence type="ECO:0000256" key="5">
    <source>
        <dbReference type="ARBA" id="ARBA00023136"/>
    </source>
</evidence>
<dbReference type="GO" id="GO:0008233">
    <property type="term" value="F:peptidase activity"/>
    <property type="evidence" value="ECO:0007669"/>
    <property type="project" value="UniProtKB-KW"/>
</dbReference>
<evidence type="ECO:0000256" key="2">
    <source>
        <dbReference type="ARBA" id="ARBA00006971"/>
    </source>
</evidence>
<dbReference type="PRINTS" id="PR00721">
    <property type="entry name" value="STOMATIN"/>
</dbReference>
<dbReference type="Proteomes" id="UP000256774">
    <property type="component" value="Unassembled WGS sequence"/>
</dbReference>
<keyword evidence="10" id="KW-0645">Protease</keyword>
<comment type="subunit">
    <text evidence="6">HflC and HflK may interact to form a multimeric complex.</text>
</comment>
<feature type="coiled-coil region" evidence="7">
    <location>
        <begin position="221"/>
        <end position="248"/>
    </location>
</feature>
<evidence type="ECO:0000259" key="9">
    <source>
        <dbReference type="SMART" id="SM00244"/>
    </source>
</evidence>
<keyword evidence="10" id="KW-0378">Hydrolase</keyword>
<dbReference type="EMBL" id="QUNR01000001">
    <property type="protein sequence ID" value="REH39934.1"/>
    <property type="molecule type" value="Genomic_DNA"/>
</dbReference>
<feature type="compositionally biased region" description="Polar residues" evidence="8">
    <location>
        <begin position="338"/>
        <end position="349"/>
    </location>
</feature>
<feature type="region of interest" description="Disordered" evidence="8">
    <location>
        <begin position="1"/>
        <end position="44"/>
    </location>
</feature>
<proteinExistence type="inferred from homology"/>
<sequence length="375" mass="40890">MAWNQPGSGQDPNGNRDPWGGRKPSGGSGGGSNPLVDKLQKVFGGGDPDGEKQLTRLLLVGAVVLWALFGFYRVEQAERAVVFRFGEYSKMEAAGLHWRPALMDNIRKVNVERTEQMPLNATMITEDENIVDISLTVQYRIADPKSYVLAIASPESTLAHATESALRHEVGSAKMTQVLGEGRAKLAQDMLPRLQSYLDRYNSGLSVRNVNILEALPPKDVKSAFDDVIRAKEDKERLKNQAETYANGIVPEARGQAARLIADASAYKQEVVDRATGNASRFQGLLAEYRLNPQVLRTRMYLEAMESVMSQNRKVVVEPGGASPLLYLPMDKLNAAAASTTSPVPNSGAAQYIPPANTGSLRDVQRPGRSLDGAR</sequence>
<evidence type="ECO:0000256" key="3">
    <source>
        <dbReference type="ARBA" id="ARBA00022692"/>
    </source>
</evidence>
<keyword evidence="7" id="KW-0175">Coiled coil</keyword>
<dbReference type="Gene3D" id="3.30.479.30">
    <property type="entry name" value="Band 7 domain"/>
    <property type="match status" value="1"/>
</dbReference>
<comment type="caution">
    <text evidence="10">The sequence shown here is derived from an EMBL/GenBank/DDBJ whole genome shotgun (WGS) entry which is preliminary data.</text>
</comment>
<feature type="compositionally biased region" description="Gly residues" evidence="8">
    <location>
        <begin position="23"/>
        <end position="32"/>
    </location>
</feature>
<dbReference type="InterPro" id="IPR050710">
    <property type="entry name" value="Band7/mec-2_domain"/>
</dbReference>
<evidence type="ECO:0000256" key="8">
    <source>
        <dbReference type="SAM" id="MobiDB-lite"/>
    </source>
</evidence>
<feature type="region of interest" description="Disordered" evidence="8">
    <location>
        <begin position="338"/>
        <end position="375"/>
    </location>
</feature>
<dbReference type="SUPFAM" id="SSF117892">
    <property type="entry name" value="Band 7/SPFH domain"/>
    <property type="match status" value="1"/>
</dbReference>
<gene>
    <name evidence="10" type="ORF">DFR26_0129</name>
</gene>
<reference evidence="10 11" key="1">
    <citation type="submission" date="2018-08" db="EMBL/GenBank/DDBJ databases">
        <title>Genomic Encyclopedia of Type Strains, Phase IV (KMG-IV): sequencing the most valuable type-strain genomes for metagenomic binning, comparative biology and taxonomic classification.</title>
        <authorList>
            <person name="Goeker M."/>
        </authorList>
    </citation>
    <scope>NUCLEOTIDE SEQUENCE [LARGE SCALE GENOMIC DNA]</scope>
    <source>
        <strain evidence="10 11">DSM 26022</strain>
    </source>
</reference>
<keyword evidence="5" id="KW-0472">Membrane</keyword>
<dbReference type="RefSeq" id="WP_116207020.1">
    <property type="nucleotide sequence ID" value="NZ_QUNR01000001.1"/>
</dbReference>
<dbReference type="OrthoDB" id="9779595at2"/>
<feature type="compositionally biased region" description="Polar residues" evidence="8">
    <location>
        <begin position="1"/>
        <end position="13"/>
    </location>
</feature>
<dbReference type="GO" id="GO:0016020">
    <property type="term" value="C:membrane"/>
    <property type="evidence" value="ECO:0007669"/>
    <property type="project" value="UniProtKB-SubCell"/>
</dbReference>
<evidence type="ECO:0000256" key="1">
    <source>
        <dbReference type="ARBA" id="ARBA00004167"/>
    </source>
</evidence>
<dbReference type="SMART" id="SM00244">
    <property type="entry name" value="PHB"/>
    <property type="match status" value="1"/>
</dbReference>
<comment type="function">
    <text evidence="6">HflC and HflK could encode or regulate a protease.</text>
</comment>